<dbReference type="GO" id="GO:0004100">
    <property type="term" value="F:chitin synthase activity"/>
    <property type="evidence" value="ECO:0007669"/>
    <property type="project" value="UniProtKB-EC"/>
</dbReference>
<evidence type="ECO:0000256" key="4">
    <source>
        <dbReference type="ARBA" id="ARBA00022676"/>
    </source>
</evidence>
<feature type="domain" description="Chitin synthase N-terminal" evidence="12">
    <location>
        <begin position="300"/>
        <end position="369"/>
    </location>
</feature>
<evidence type="ECO:0000256" key="6">
    <source>
        <dbReference type="ARBA" id="ARBA00022692"/>
    </source>
</evidence>
<evidence type="ECO:0000256" key="7">
    <source>
        <dbReference type="ARBA" id="ARBA00022989"/>
    </source>
</evidence>
<comment type="caution">
    <text evidence="13">The sequence shown here is derived from an EMBL/GenBank/DDBJ whole genome shotgun (WGS) entry which is preliminary data.</text>
</comment>
<feature type="region of interest" description="Disordered" evidence="10">
    <location>
        <begin position="1"/>
        <end position="22"/>
    </location>
</feature>
<feature type="compositionally biased region" description="Polar residues" evidence="10">
    <location>
        <begin position="65"/>
        <end position="74"/>
    </location>
</feature>
<evidence type="ECO:0000256" key="8">
    <source>
        <dbReference type="ARBA" id="ARBA00023136"/>
    </source>
</evidence>
<dbReference type="GO" id="GO:0030428">
    <property type="term" value="C:cell septum"/>
    <property type="evidence" value="ECO:0007669"/>
    <property type="project" value="TreeGrafter"/>
</dbReference>
<dbReference type="PANTHER" id="PTHR22914">
    <property type="entry name" value="CHITIN SYNTHASE"/>
    <property type="match status" value="1"/>
</dbReference>
<dbReference type="GO" id="GO:0071555">
    <property type="term" value="P:cell wall organization"/>
    <property type="evidence" value="ECO:0007669"/>
    <property type="project" value="UniProtKB-KW"/>
</dbReference>
<organism evidence="13 14">
    <name type="scientific">Pichia kluyveri</name>
    <name type="common">Yeast</name>
    <dbReference type="NCBI Taxonomy" id="36015"/>
    <lineage>
        <taxon>Eukaryota</taxon>
        <taxon>Fungi</taxon>
        <taxon>Dikarya</taxon>
        <taxon>Ascomycota</taxon>
        <taxon>Saccharomycotina</taxon>
        <taxon>Pichiomycetes</taxon>
        <taxon>Pichiales</taxon>
        <taxon>Pichiaceae</taxon>
        <taxon>Pichia</taxon>
    </lineage>
</organism>
<feature type="transmembrane region" description="Helical" evidence="11">
    <location>
        <begin position="758"/>
        <end position="776"/>
    </location>
</feature>
<dbReference type="AlphaFoldDB" id="A0AAV5RBU6"/>
<keyword evidence="9" id="KW-0961">Cell wall biogenesis/degradation</keyword>
<proteinExistence type="predicted"/>
<evidence type="ECO:0000256" key="3">
    <source>
        <dbReference type="ARBA" id="ARBA00022475"/>
    </source>
</evidence>
<feature type="region of interest" description="Disordered" evidence="10">
    <location>
        <begin position="52"/>
        <end position="79"/>
    </location>
</feature>
<dbReference type="InterPro" id="IPR013616">
    <property type="entry name" value="Chitin_synth_N"/>
</dbReference>
<keyword evidence="14" id="KW-1185">Reference proteome</keyword>
<reference evidence="13 14" key="1">
    <citation type="journal article" date="2023" name="Elife">
        <title>Identification of key yeast species and microbe-microbe interactions impacting larval growth of Drosophila in the wild.</title>
        <authorList>
            <person name="Mure A."/>
            <person name="Sugiura Y."/>
            <person name="Maeda R."/>
            <person name="Honda K."/>
            <person name="Sakurai N."/>
            <person name="Takahashi Y."/>
            <person name="Watada M."/>
            <person name="Katoh T."/>
            <person name="Gotoh A."/>
            <person name="Gotoh Y."/>
            <person name="Taniguchi I."/>
            <person name="Nakamura K."/>
            <person name="Hayashi T."/>
            <person name="Katayama T."/>
            <person name="Uemura T."/>
            <person name="Hattori Y."/>
        </authorList>
    </citation>
    <scope>NUCLEOTIDE SEQUENCE [LARGE SCALE GENOMIC DNA]</scope>
    <source>
        <strain evidence="13 14">PK-24</strain>
    </source>
</reference>
<keyword evidence="7 11" id="KW-1133">Transmembrane helix</keyword>
<dbReference type="SUPFAM" id="SSF53448">
    <property type="entry name" value="Nucleotide-diphospho-sugar transferases"/>
    <property type="match status" value="1"/>
</dbReference>
<feature type="transmembrane region" description="Helical" evidence="11">
    <location>
        <begin position="869"/>
        <end position="889"/>
    </location>
</feature>
<evidence type="ECO:0000256" key="10">
    <source>
        <dbReference type="SAM" id="MobiDB-lite"/>
    </source>
</evidence>
<evidence type="ECO:0000256" key="11">
    <source>
        <dbReference type="SAM" id="Phobius"/>
    </source>
</evidence>
<dbReference type="PANTHER" id="PTHR22914:SF9">
    <property type="entry name" value="CHITIN SYNTHASE 1"/>
    <property type="match status" value="1"/>
</dbReference>
<dbReference type="Pfam" id="PF01644">
    <property type="entry name" value="Chitin_synth_1"/>
    <property type="match status" value="1"/>
</dbReference>
<sequence>MSQDRKKSSSLQDRYFKKLAKQKDQNNLSNINEIDETNNDDINLDRPFGRFDIPTRSYSPERFNTRSNSTSPIRSPNRFDNYDDYRNSRHNNNNNNNIDTNFYIPRSPSPTERLITHNFNNEIENPFITSKIPFLNSYDTNNDDTIQLHDLEAQKYNDNLTKNPFNDQIVEFKYNEVNNSNINNTNKNQLDSVFQNYSFDDDEQLDDEEEFTPFPVIENSYYPINTPRDVYNPFDVEYSSSEGSDDDSFETESNFDKQQQQGSLRRKDTKFKNAKAIKETVDYYDMDQEMSDEYEKNPSAKQVRMVDGNLVLDCPVSEILLSKYKIPLTDKDREFLFMRFQACTAEPELFQANKFSLRQKFYTKPRETELMIVITMYNENEFLLAKTLKGVFKNIRHLYNMKNSSTWGKNTWQKVVVCIVSDGRQKINPRSKALLAAMGVYQEGFAKNKINDDDVVSHIYEYTTLVGISKIYDDHITLTTDNQIPIQMIFCLKEQNKKKINSHKWALKAFAPILNPNVIILIDVGTEPENKSLYKLWKSFKDNSRVAGSCGEIKASLGKGWSLLLNPLVAAQNFEYKTSNILDKPMESVFGFVTVLPGAFSAYRYEALLGDPLEKYLKGEDLKKNNDDGIFNANMYLAEDRILCFELIAKRNENWILKYINTAGAYTDVPESLDDFISQRRRWLNGSFFAAVYSVCNFHKIWLTNHSIGRKLFLQIQFFYQLLNLLVSWFSLGSYFLVFRILSCYLAEPSINFPPGNVLSVFFLWLYMASITTTFVLSFGNKPKGTKIFYLVIVIFFAVLMCYMIFAAVFLSIKSIGEIIKQNKTSFSWILLVKETQFRNLLIAISSTYALYLIGFILFLQPIHMFTSFVQYLLLSPAYVNVLNIYAFCNIHDISWGTKGQDKINDLGIARKGLSGNDELEIVIPTTKYQIDQGYSKMVKELMTVPIKNDNDGENIDSEEKNKLYFAFFRSMTVLFWMFSNFVLVAVVTETGGLSQFNSKSDSNSDGGILPARRTFIFLSVILYVVAFMALFRLIGSVVYIFQRILNKFGFRT</sequence>
<feature type="region of interest" description="Disordered" evidence="10">
    <location>
        <begin position="233"/>
        <end position="269"/>
    </location>
</feature>
<dbReference type="CDD" id="cd04190">
    <property type="entry name" value="Chitin_synth_C"/>
    <property type="match status" value="1"/>
</dbReference>
<protein>
    <recommendedName>
        <fullName evidence="2">chitin synthase</fullName>
        <ecNumber evidence="2">2.4.1.16</ecNumber>
    </recommendedName>
</protein>
<gene>
    <name evidence="13" type="ORF">DAPK24_055980</name>
</gene>
<evidence type="ECO:0000256" key="5">
    <source>
        <dbReference type="ARBA" id="ARBA00022679"/>
    </source>
</evidence>
<name>A0AAV5RBU6_PICKL</name>
<feature type="transmembrane region" description="Helical" evidence="11">
    <location>
        <begin position="964"/>
        <end position="988"/>
    </location>
</feature>
<dbReference type="InterPro" id="IPR004835">
    <property type="entry name" value="Chitin_synth"/>
</dbReference>
<keyword evidence="6 11" id="KW-0812">Transmembrane</keyword>
<evidence type="ECO:0000313" key="13">
    <source>
        <dbReference type="EMBL" id="GMM49000.1"/>
    </source>
</evidence>
<dbReference type="GO" id="GO:0006031">
    <property type="term" value="P:chitin biosynthetic process"/>
    <property type="evidence" value="ECO:0007669"/>
    <property type="project" value="TreeGrafter"/>
</dbReference>
<feature type="transmembrane region" description="Helical" evidence="11">
    <location>
        <begin position="1016"/>
        <end position="1042"/>
    </location>
</feature>
<evidence type="ECO:0000259" key="12">
    <source>
        <dbReference type="Pfam" id="PF08407"/>
    </source>
</evidence>
<evidence type="ECO:0000256" key="1">
    <source>
        <dbReference type="ARBA" id="ARBA00004651"/>
    </source>
</evidence>
<feature type="transmembrane region" description="Helical" evidence="11">
    <location>
        <begin position="722"/>
        <end position="746"/>
    </location>
</feature>
<feature type="transmembrane region" description="Helical" evidence="11">
    <location>
        <begin position="788"/>
        <end position="813"/>
    </location>
</feature>
<evidence type="ECO:0000313" key="14">
    <source>
        <dbReference type="Proteomes" id="UP001378960"/>
    </source>
</evidence>
<feature type="transmembrane region" description="Helical" evidence="11">
    <location>
        <begin position="841"/>
        <end position="863"/>
    </location>
</feature>
<dbReference type="Pfam" id="PF08407">
    <property type="entry name" value="Chitin_synth_1N"/>
    <property type="match status" value="1"/>
</dbReference>
<keyword evidence="4" id="KW-0328">Glycosyltransferase</keyword>
<keyword evidence="5" id="KW-0808">Transferase</keyword>
<keyword evidence="3" id="KW-1003">Cell membrane</keyword>
<dbReference type="EMBL" id="BTGB01000009">
    <property type="protein sequence ID" value="GMM49000.1"/>
    <property type="molecule type" value="Genomic_DNA"/>
</dbReference>
<dbReference type="Proteomes" id="UP001378960">
    <property type="component" value="Unassembled WGS sequence"/>
</dbReference>
<dbReference type="GO" id="GO:0005886">
    <property type="term" value="C:plasma membrane"/>
    <property type="evidence" value="ECO:0007669"/>
    <property type="project" value="UniProtKB-SubCell"/>
</dbReference>
<evidence type="ECO:0000256" key="9">
    <source>
        <dbReference type="ARBA" id="ARBA00023316"/>
    </source>
</evidence>
<dbReference type="InterPro" id="IPR029044">
    <property type="entry name" value="Nucleotide-diphossugar_trans"/>
</dbReference>
<keyword evidence="8 11" id="KW-0472">Membrane</keyword>
<dbReference type="EC" id="2.4.1.16" evidence="2"/>
<accession>A0AAV5RBU6</accession>
<comment type="subcellular location">
    <subcellularLocation>
        <location evidence="1">Cell membrane</location>
        <topology evidence="1">Multi-pass membrane protein</topology>
    </subcellularLocation>
</comment>
<evidence type="ECO:0000256" key="2">
    <source>
        <dbReference type="ARBA" id="ARBA00012543"/>
    </source>
</evidence>